<dbReference type="GO" id="GO:0008641">
    <property type="term" value="F:ubiquitin-like modifier activating enzyme activity"/>
    <property type="evidence" value="ECO:0007669"/>
    <property type="project" value="InterPro"/>
</dbReference>
<keyword evidence="3" id="KW-1185">Reference proteome</keyword>
<evidence type="ECO:0000313" key="3">
    <source>
        <dbReference type="Proteomes" id="UP000585638"/>
    </source>
</evidence>
<dbReference type="Pfam" id="PF00899">
    <property type="entry name" value="ThiF"/>
    <property type="match status" value="1"/>
</dbReference>
<dbReference type="SUPFAM" id="SSF69572">
    <property type="entry name" value="Activating enzymes of the ubiquitin-like proteins"/>
    <property type="match status" value="1"/>
</dbReference>
<feature type="domain" description="THIF-type NAD/FAD binding fold" evidence="1">
    <location>
        <begin position="116"/>
        <end position="356"/>
    </location>
</feature>
<dbReference type="GO" id="GO:0004792">
    <property type="term" value="F:thiosulfate-cyanide sulfurtransferase activity"/>
    <property type="evidence" value="ECO:0007669"/>
    <property type="project" value="TreeGrafter"/>
</dbReference>
<dbReference type="PANTHER" id="PTHR10953">
    <property type="entry name" value="UBIQUITIN-ACTIVATING ENZYME E1"/>
    <property type="match status" value="1"/>
</dbReference>
<dbReference type="InterPro" id="IPR035985">
    <property type="entry name" value="Ubiquitin-activating_enz"/>
</dbReference>
<organism evidence="2 3">
    <name type="scientific">Kutzneria kofuensis</name>
    <dbReference type="NCBI Taxonomy" id="103725"/>
    <lineage>
        <taxon>Bacteria</taxon>
        <taxon>Bacillati</taxon>
        <taxon>Actinomycetota</taxon>
        <taxon>Actinomycetes</taxon>
        <taxon>Pseudonocardiales</taxon>
        <taxon>Pseudonocardiaceae</taxon>
        <taxon>Kutzneria</taxon>
    </lineage>
</organism>
<dbReference type="InterPro" id="IPR045886">
    <property type="entry name" value="ThiF/MoeB/HesA"/>
</dbReference>
<reference evidence="2 3" key="1">
    <citation type="submission" date="2020-08" db="EMBL/GenBank/DDBJ databases">
        <title>Sequencing the genomes of 1000 actinobacteria strains.</title>
        <authorList>
            <person name="Klenk H.-P."/>
        </authorList>
    </citation>
    <scope>NUCLEOTIDE SEQUENCE [LARGE SCALE GENOMIC DNA]</scope>
    <source>
        <strain evidence="2 3">DSM 43851</strain>
    </source>
</reference>
<dbReference type="EMBL" id="JACHIR010000001">
    <property type="protein sequence ID" value="MBB5896199.1"/>
    <property type="molecule type" value="Genomic_DNA"/>
</dbReference>
<dbReference type="GO" id="GO:0005737">
    <property type="term" value="C:cytoplasm"/>
    <property type="evidence" value="ECO:0007669"/>
    <property type="project" value="TreeGrafter"/>
</dbReference>
<dbReference type="PANTHER" id="PTHR10953:SF102">
    <property type="entry name" value="ADENYLYLTRANSFERASE AND SULFURTRANSFERASE MOCS3"/>
    <property type="match status" value="1"/>
</dbReference>
<evidence type="ECO:0000259" key="1">
    <source>
        <dbReference type="Pfam" id="PF00899"/>
    </source>
</evidence>
<evidence type="ECO:0000313" key="2">
    <source>
        <dbReference type="EMBL" id="MBB5896199.1"/>
    </source>
</evidence>
<sequence>MIPRLKSLTCLVGVGRLIVTIDPRRRIELTDPDGHVLFLLRLLAEGTRDLPELVATMRGRRPRVRQSDVESALSALDELGWLDNARAPRMLSDEQRERYFSNLAFFDVFTSQRRGREEVQRQLVDAHVLVLGVGGLGSSAVQHLVGLGVGRLTLVDFDTVEQRNFARQYTYTPAQLGQSKVEQVAAWVRAFDPAVRVTALHRQVTGGGMVAELLDDVDFVVSAIDQPAGVDLQVNRACVSAGVPFVRGGLAYAQGLYWSVDPGRSACRHCLETHREAQRRQDTSGELSWPRALEQDQVNRAIGPVAGMLGALVSMEALRYLTGVIAPVAAGTYHLIDFTGDCRITTEPWPRDDKCPVCALAPVSRSAARRAL</sequence>
<dbReference type="AlphaFoldDB" id="A0A7W9NKY5"/>
<proteinExistence type="predicted"/>
<dbReference type="InterPro" id="IPR000594">
    <property type="entry name" value="ThiF_NAD_FAD-bd"/>
</dbReference>
<dbReference type="RefSeq" id="WP_221338248.1">
    <property type="nucleotide sequence ID" value="NZ_JACHIR010000001.1"/>
</dbReference>
<comment type="caution">
    <text evidence="2">The sequence shown here is derived from an EMBL/GenBank/DDBJ whole genome shotgun (WGS) entry which is preliminary data.</text>
</comment>
<gene>
    <name evidence="2" type="ORF">BJ998_007395</name>
</gene>
<protein>
    <submittedName>
        <fullName evidence="2">Molybdopterin/thiamine biosynthesis adenylyltransferase</fullName>
    </submittedName>
</protein>
<keyword evidence="2" id="KW-0808">Transferase</keyword>
<dbReference type="Proteomes" id="UP000585638">
    <property type="component" value="Unassembled WGS sequence"/>
</dbReference>
<dbReference type="GO" id="GO:0016779">
    <property type="term" value="F:nucleotidyltransferase activity"/>
    <property type="evidence" value="ECO:0007669"/>
    <property type="project" value="UniProtKB-KW"/>
</dbReference>
<accession>A0A7W9NKY5</accession>
<dbReference type="Gene3D" id="3.40.50.720">
    <property type="entry name" value="NAD(P)-binding Rossmann-like Domain"/>
    <property type="match status" value="1"/>
</dbReference>
<name>A0A7W9NKY5_9PSEU</name>
<keyword evidence="2" id="KW-0548">Nucleotidyltransferase</keyword>